<keyword evidence="3" id="KW-0998">Cell outer membrane</keyword>
<dbReference type="InterPro" id="IPR036942">
    <property type="entry name" value="Beta-barrel_TonB_sf"/>
</dbReference>
<organism evidence="5 6">
    <name type="scientific">Segatella cerevisiae</name>
    <dbReference type="NCBI Taxonomy" id="2053716"/>
    <lineage>
        <taxon>Bacteria</taxon>
        <taxon>Pseudomonadati</taxon>
        <taxon>Bacteroidota</taxon>
        <taxon>Bacteroidia</taxon>
        <taxon>Bacteroidales</taxon>
        <taxon>Prevotellaceae</taxon>
        <taxon>Segatella</taxon>
    </lineage>
</organism>
<dbReference type="SUPFAM" id="SSF56935">
    <property type="entry name" value="Porins"/>
    <property type="match status" value="1"/>
</dbReference>
<evidence type="ECO:0000256" key="4">
    <source>
        <dbReference type="SAM" id="SignalP"/>
    </source>
</evidence>
<feature type="signal peptide" evidence="4">
    <location>
        <begin position="1"/>
        <end position="21"/>
    </location>
</feature>
<evidence type="ECO:0000256" key="2">
    <source>
        <dbReference type="ARBA" id="ARBA00023136"/>
    </source>
</evidence>
<protein>
    <submittedName>
        <fullName evidence="5">TonB-dependent receptor</fullName>
    </submittedName>
</protein>
<evidence type="ECO:0000256" key="1">
    <source>
        <dbReference type="ARBA" id="ARBA00004442"/>
    </source>
</evidence>
<evidence type="ECO:0000313" key="5">
    <source>
        <dbReference type="EMBL" id="MCO6024971.1"/>
    </source>
</evidence>
<keyword evidence="2" id="KW-0472">Membrane</keyword>
<proteinExistence type="predicted"/>
<dbReference type="Gene3D" id="2.40.170.20">
    <property type="entry name" value="TonB-dependent receptor, beta-barrel domain"/>
    <property type="match status" value="1"/>
</dbReference>
<dbReference type="RefSeq" id="WP_252760332.1">
    <property type="nucleotide sequence ID" value="NZ_JAMXLY010000009.1"/>
</dbReference>
<name>A0ABT1BV75_9BACT</name>
<feature type="chain" id="PRO_5045208415" evidence="4">
    <location>
        <begin position="22"/>
        <end position="851"/>
    </location>
</feature>
<keyword evidence="5" id="KW-0675">Receptor</keyword>
<dbReference type="EMBL" id="JAMXLY010000009">
    <property type="protein sequence ID" value="MCO6024971.1"/>
    <property type="molecule type" value="Genomic_DNA"/>
</dbReference>
<evidence type="ECO:0000313" key="6">
    <source>
        <dbReference type="Proteomes" id="UP001204015"/>
    </source>
</evidence>
<keyword evidence="6" id="KW-1185">Reference proteome</keyword>
<keyword evidence="4" id="KW-0732">Signal</keyword>
<comment type="subcellular location">
    <subcellularLocation>
        <location evidence="1">Cell outer membrane</location>
    </subcellularLocation>
</comment>
<dbReference type="Proteomes" id="UP001204015">
    <property type="component" value="Unassembled WGS sequence"/>
</dbReference>
<accession>A0ABT1BV75</accession>
<gene>
    <name evidence="5" type="ORF">NG821_03770</name>
</gene>
<reference evidence="5 6" key="1">
    <citation type="submission" date="2022-06" db="EMBL/GenBank/DDBJ databases">
        <title>A taxonomic note on the genus Prevotella: Description of four novel genera and emended description of the genera Hallella and Xylanibacter.</title>
        <authorList>
            <person name="Hitch T.C.A."/>
        </authorList>
    </citation>
    <scope>NUCLEOTIDE SEQUENCE [LARGE SCALE GENOMIC DNA]</scope>
    <source>
        <strain evidence="5 6">DSM 100619</strain>
    </source>
</reference>
<sequence length="851" mass="95998">MHNQVKIAVIALSFYSPLLLAQNTKTDQQPTPIDDNAFTITEAQLGEDDDMSQNITIMNSNTNEYASEVGYLFSPVRFRYRALPQKYNLIYVNGAPLNDMESGQFRYSNIGGLNRFTRSADFALPFEGNNFSMPGMAGSNNYDFRSGNQGAGNYLSLGATNSNYTLRGIYTYSSGFNSKGWAVSAGLTYRWANHGYVEGTFYNALSYFLGIEKKWNSGSTLSFTTWGNPTERSTQGASTDEAYWLANDYYYNPYWGYQNGHKRNSRVVHDYAPSGVLTWDWNINDDLKLTTSVFGRYSIYKSTKLEYSNSENPQPDYWKNLPSSYYDVWDPSSDNNENSYDSWLSSYQFWKASKANRQIDWNQLYFANEQAASIGNDAIYFIQAKHNNALTLSVNPTLTAKIHQGGTIHTGLTLAENSGRHYQTMDDLLGASQFHNINTYAIGTYSATDPRVQYDLRTAGSDGKGKVVKDGDKFGYDYNILVQKGLLWGNYDNTIGRFHVMLAGKIGQTQMRRKGYMQNGMFPENSYGKSGRATFGEAGGKGSLTLDAGRGHVFKIGVGYEWCPPTASTAFVSPEMNNDFVQNLHDEHVFSSEFNYQYQNSWLHANVNAYFNYLDHVTEWQNFYFDDANAFTYVSMTGIKKKYYGVEAGMDFKLASFLDLKTLGTWSDARNVNNASVNYMNSNSAVITHDIIMNKNMRESGTPLTAASAGLDFHTGGWYIDLSANYYDRIYLSYSPSYRYQNTLTTMGSVDNEGNLIVPDQAKGHGGWMVDGSIGKSVRLKRGQLNFNFSVTNILNNQHIVSGGYEQSRSDYTVDQSTGTLSKERVYKFSKNPKKFYVYGTNGMFQVSYRF</sequence>
<evidence type="ECO:0000256" key="3">
    <source>
        <dbReference type="ARBA" id="ARBA00023237"/>
    </source>
</evidence>
<comment type="caution">
    <text evidence="5">The sequence shown here is derived from an EMBL/GenBank/DDBJ whole genome shotgun (WGS) entry which is preliminary data.</text>
</comment>